<dbReference type="AlphaFoldDB" id="A0A158D3L5"/>
<evidence type="ECO:0000313" key="1">
    <source>
        <dbReference type="EMBL" id="SAK88427.1"/>
    </source>
</evidence>
<dbReference type="EMBL" id="FCNX02000013">
    <property type="protein sequence ID" value="SAK88427.1"/>
    <property type="molecule type" value="Genomic_DNA"/>
</dbReference>
<name>A0A158D3L5_9BURK</name>
<reference evidence="1" key="1">
    <citation type="submission" date="2016-01" db="EMBL/GenBank/DDBJ databases">
        <authorList>
            <person name="Peeters C."/>
        </authorList>
    </citation>
    <scope>NUCLEOTIDE SEQUENCE</scope>
    <source>
        <strain evidence="1">LMG 29320</strain>
    </source>
</reference>
<dbReference type="STRING" id="1777138.AWB77_04782"/>
<organism evidence="1 2">
    <name type="scientific">Caballeronia fortuita</name>
    <dbReference type="NCBI Taxonomy" id="1777138"/>
    <lineage>
        <taxon>Bacteria</taxon>
        <taxon>Pseudomonadati</taxon>
        <taxon>Pseudomonadota</taxon>
        <taxon>Betaproteobacteria</taxon>
        <taxon>Burkholderiales</taxon>
        <taxon>Burkholderiaceae</taxon>
        <taxon>Caballeronia</taxon>
    </lineage>
</organism>
<gene>
    <name evidence="1" type="ORF">AWB77_04782</name>
</gene>
<comment type="caution">
    <text evidence="1">The sequence shown here is derived from an EMBL/GenBank/DDBJ whole genome shotgun (WGS) entry which is preliminary data.</text>
</comment>
<keyword evidence="2" id="KW-1185">Reference proteome</keyword>
<accession>A0A158D3L5</accession>
<protein>
    <submittedName>
        <fullName evidence="1">Uncharacterized protein</fullName>
    </submittedName>
</protein>
<proteinExistence type="predicted"/>
<dbReference type="Proteomes" id="UP000054903">
    <property type="component" value="Unassembled WGS sequence"/>
</dbReference>
<sequence length="129" mass="15197">MKKGTAKVPYEYSLQELLRRQQFGNQFVSFPLVLVRSDHAEICQYVQSTNRFPTKRHNMIDMVFNSRLFRDATRLCVKGNDFIPLRPKGRRFKFRRLALHYMKDLQCPALVLVLFNAIPVGFPPFPIFC</sequence>
<evidence type="ECO:0000313" key="2">
    <source>
        <dbReference type="Proteomes" id="UP000054903"/>
    </source>
</evidence>